<proteinExistence type="predicted"/>
<dbReference type="RefSeq" id="WP_342077068.1">
    <property type="nucleotide sequence ID" value="NZ_CP151767.2"/>
</dbReference>
<dbReference type="EMBL" id="CP151767">
    <property type="protein sequence ID" value="WZU67767.1"/>
    <property type="molecule type" value="Genomic_DNA"/>
</dbReference>
<dbReference type="AlphaFoldDB" id="A0AAN0NKT6"/>
<evidence type="ECO:0008006" key="3">
    <source>
        <dbReference type="Google" id="ProtNLM"/>
    </source>
</evidence>
<protein>
    <recommendedName>
        <fullName evidence="3">Lipoprotein</fullName>
    </recommendedName>
</protein>
<dbReference type="Proteomes" id="UP001470809">
    <property type="component" value="Chromosome"/>
</dbReference>
<gene>
    <name evidence="1" type="ORF">AABB31_02035</name>
</gene>
<dbReference type="PROSITE" id="PS51257">
    <property type="entry name" value="PROKAR_LIPOPROTEIN"/>
    <property type="match status" value="1"/>
</dbReference>
<evidence type="ECO:0000313" key="2">
    <source>
        <dbReference type="Proteomes" id="UP001470809"/>
    </source>
</evidence>
<accession>A0AAN0NKT6</accession>
<keyword evidence="2" id="KW-1185">Reference proteome</keyword>
<name>A0AAN0NKT6_9RHOB</name>
<reference evidence="1" key="1">
    <citation type="submission" date="2024-08" db="EMBL/GenBank/DDBJ databases">
        <title>Phylogenomic analyses of a clade within the roseobacter group suggest taxonomic reassignments of species of the genera Aestuariivita, Citreicella, Loktanella, Nautella, Pelagibaca, Ruegeria, Thalassobius, Thiobacimonas and Tropicibacter, and the proposal o.</title>
        <authorList>
            <person name="Jeon C.O."/>
        </authorList>
    </citation>
    <scope>NUCLEOTIDE SEQUENCE</scope>
    <source>
        <strain evidence="1">SS1-5</strain>
    </source>
</reference>
<organism evidence="1 2">
    <name type="scientific">Yoonia rhodophyticola</name>
    <dbReference type="NCBI Taxonomy" id="3137370"/>
    <lineage>
        <taxon>Bacteria</taxon>
        <taxon>Pseudomonadati</taxon>
        <taxon>Pseudomonadota</taxon>
        <taxon>Alphaproteobacteria</taxon>
        <taxon>Rhodobacterales</taxon>
        <taxon>Paracoccaceae</taxon>
        <taxon>Yoonia</taxon>
    </lineage>
</organism>
<dbReference type="KEGG" id="yrh:AABB31_02035"/>
<sequence>MKHFLWSLGLLAVTAACSSQPSPDMLVQNRDGDMVTGKFGSNWTVEELRGDGLGAVCEAGETATNFVAELAPDGSGSFSATCTR</sequence>
<evidence type="ECO:0000313" key="1">
    <source>
        <dbReference type="EMBL" id="WZU67767.1"/>
    </source>
</evidence>